<protein>
    <submittedName>
        <fullName evidence="1">Uncharacterized protein</fullName>
    </submittedName>
</protein>
<keyword evidence="2" id="KW-1185">Reference proteome</keyword>
<name>A0AAW0GTK7_9APHY</name>
<sequence length="66" mass="7290">MSIDDRHPASLIPSRLHEPALVGLMRQKINLDMVAYIAQQAVRVINLGDEPESLPTPPRTPHKASP</sequence>
<dbReference type="AlphaFoldDB" id="A0AAW0GTK7"/>
<evidence type="ECO:0000313" key="1">
    <source>
        <dbReference type="EMBL" id="KAK7696022.1"/>
    </source>
</evidence>
<reference evidence="1 2" key="1">
    <citation type="submission" date="2022-09" db="EMBL/GenBank/DDBJ databases">
        <authorList>
            <person name="Palmer J.M."/>
        </authorList>
    </citation>
    <scope>NUCLEOTIDE SEQUENCE [LARGE SCALE GENOMIC DNA]</scope>
    <source>
        <strain evidence="1 2">DSM 7382</strain>
    </source>
</reference>
<dbReference type="EMBL" id="JASBNA010000001">
    <property type="protein sequence ID" value="KAK7696022.1"/>
    <property type="molecule type" value="Genomic_DNA"/>
</dbReference>
<dbReference type="Proteomes" id="UP001385951">
    <property type="component" value="Unassembled WGS sequence"/>
</dbReference>
<proteinExistence type="predicted"/>
<accession>A0AAW0GTK7</accession>
<evidence type="ECO:0000313" key="2">
    <source>
        <dbReference type="Proteomes" id="UP001385951"/>
    </source>
</evidence>
<gene>
    <name evidence="1" type="ORF">QCA50_000662</name>
</gene>
<organism evidence="1 2">
    <name type="scientific">Cerrena zonata</name>
    <dbReference type="NCBI Taxonomy" id="2478898"/>
    <lineage>
        <taxon>Eukaryota</taxon>
        <taxon>Fungi</taxon>
        <taxon>Dikarya</taxon>
        <taxon>Basidiomycota</taxon>
        <taxon>Agaricomycotina</taxon>
        <taxon>Agaricomycetes</taxon>
        <taxon>Polyporales</taxon>
        <taxon>Cerrenaceae</taxon>
        <taxon>Cerrena</taxon>
    </lineage>
</organism>
<comment type="caution">
    <text evidence="1">The sequence shown here is derived from an EMBL/GenBank/DDBJ whole genome shotgun (WGS) entry which is preliminary data.</text>
</comment>